<dbReference type="Gene3D" id="1.20.1250.20">
    <property type="entry name" value="MFS general substrate transporter like domains"/>
    <property type="match status" value="2"/>
</dbReference>
<dbReference type="Pfam" id="PF07690">
    <property type="entry name" value="MFS_1"/>
    <property type="match status" value="1"/>
</dbReference>
<comment type="subcellular location">
    <subcellularLocation>
        <location evidence="1">Membrane</location>
        <topology evidence="1">Multi-pass membrane protein</topology>
    </subcellularLocation>
</comment>
<evidence type="ECO:0000256" key="3">
    <source>
        <dbReference type="SAM" id="Phobius"/>
    </source>
</evidence>
<comment type="similarity">
    <text evidence="2">Belongs to the major facilitator superfamily. Monocarboxylate porter (TC 2.A.1.13) family.</text>
</comment>
<feature type="transmembrane region" description="Helical" evidence="3">
    <location>
        <begin position="352"/>
        <end position="376"/>
    </location>
</feature>
<evidence type="ECO:0000313" key="5">
    <source>
        <dbReference type="EMBL" id="KIM54776.1"/>
    </source>
</evidence>
<evidence type="ECO:0000259" key="4">
    <source>
        <dbReference type="PROSITE" id="PS50850"/>
    </source>
</evidence>
<organism evidence="5 6">
    <name type="scientific">Scleroderma citrinum Foug A</name>
    <dbReference type="NCBI Taxonomy" id="1036808"/>
    <lineage>
        <taxon>Eukaryota</taxon>
        <taxon>Fungi</taxon>
        <taxon>Dikarya</taxon>
        <taxon>Basidiomycota</taxon>
        <taxon>Agaricomycotina</taxon>
        <taxon>Agaricomycetes</taxon>
        <taxon>Agaricomycetidae</taxon>
        <taxon>Boletales</taxon>
        <taxon>Sclerodermatineae</taxon>
        <taxon>Sclerodermataceae</taxon>
        <taxon>Scleroderma</taxon>
    </lineage>
</organism>
<dbReference type="AlphaFoldDB" id="A0A0C3DFB3"/>
<sequence>MGTEKTTRISEDLDVAQDVFLPTTGKLPINSLEDHDKISPEVLDEYSKHAGDPPDGGIKAWSVILGASLTTLFSLGYINTWGFYQDYYEHVLLPDSGPLAIAWIGSVQYALIFLPGLVIGRLFDLGYVKLPFFTASCLLLTCVFLTAECTKYWQFFLIQGLGGGLASGIMFIPASAVVRHWFSKRCGLALGIIATGSSFGGIVFPVVGKNLLPLVGFKWTVRVFGFIMLVALGIANITMDRRLPPVNPKGGLFNWAAFRNPAYTVYCIAGTFCLLGLYTVTTYLPTSATSVGMTNGFAFYLVAIANASSGVGRLSAGWFADRIGPLNVIIPSTTVVGIVTLVWPLATSQSSLIAVAVVHGFAYGSNISIFVAPVFAMGEVGDVGRRTGMLLTVTAIGVLIGPPISGAINARTDGFKEVGYYAVMT</sequence>
<keyword evidence="3" id="KW-0812">Transmembrane</keyword>
<dbReference type="InterPro" id="IPR011701">
    <property type="entry name" value="MFS"/>
</dbReference>
<dbReference type="SUPFAM" id="SSF103473">
    <property type="entry name" value="MFS general substrate transporter"/>
    <property type="match status" value="1"/>
</dbReference>
<keyword evidence="3" id="KW-1133">Transmembrane helix</keyword>
<dbReference type="Proteomes" id="UP000053989">
    <property type="component" value="Unassembled WGS sequence"/>
</dbReference>
<feature type="transmembrane region" description="Helical" evidence="3">
    <location>
        <begin position="328"/>
        <end position="346"/>
    </location>
</feature>
<evidence type="ECO:0000313" key="6">
    <source>
        <dbReference type="Proteomes" id="UP000053989"/>
    </source>
</evidence>
<dbReference type="GO" id="GO:0022857">
    <property type="term" value="F:transmembrane transporter activity"/>
    <property type="evidence" value="ECO:0007669"/>
    <property type="project" value="InterPro"/>
</dbReference>
<dbReference type="STRING" id="1036808.A0A0C3DFB3"/>
<dbReference type="InParanoid" id="A0A0C3DFB3"/>
<dbReference type="InterPro" id="IPR020846">
    <property type="entry name" value="MFS_dom"/>
</dbReference>
<keyword evidence="3" id="KW-0472">Membrane</keyword>
<gene>
    <name evidence="5" type="ORF">SCLCIDRAFT_342497</name>
</gene>
<feature type="transmembrane region" description="Helical" evidence="3">
    <location>
        <begin position="297"/>
        <end position="316"/>
    </location>
</feature>
<feature type="transmembrane region" description="Helical" evidence="3">
    <location>
        <begin position="186"/>
        <end position="207"/>
    </location>
</feature>
<reference evidence="5 6" key="1">
    <citation type="submission" date="2014-04" db="EMBL/GenBank/DDBJ databases">
        <authorList>
            <consortium name="DOE Joint Genome Institute"/>
            <person name="Kuo A."/>
            <person name="Kohler A."/>
            <person name="Nagy L.G."/>
            <person name="Floudas D."/>
            <person name="Copeland A."/>
            <person name="Barry K.W."/>
            <person name="Cichocki N."/>
            <person name="Veneault-Fourrey C."/>
            <person name="LaButti K."/>
            <person name="Lindquist E.A."/>
            <person name="Lipzen A."/>
            <person name="Lundell T."/>
            <person name="Morin E."/>
            <person name="Murat C."/>
            <person name="Sun H."/>
            <person name="Tunlid A."/>
            <person name="Henrissat B."/>
            <person name="Grigoriev I.V."/>
            <person name="Hibbett D.S."/>
            <person name="Martin F."/>
            <person name="Nordberg H.P."/>
            <person name="Cantor M.N."/>
            <person name="Hua S.X."/>
        </authorList>
    </citation>
    <scope>NUCLEOTIDE SEQUENCE [LARGE SCALE GENOMIC DNA]</scope>
    <source>
        <strain evidence="5 6">Foug A</strain>
    </source>
</reference>
<feature type="transmembrane region" description="Helical" evidence="3">
    <location>
        <begin position="388"/>
        <end position="408"/>
    </location>
</feature>
<evidence type="ECO:0000256" key="2">
    <source>
        <dbReference type="ARBA" id="ARBA00006727"/>
    </source>
</evidence>
<dbReference type="InterPro" id="IPR036259">
    <property type="entry name" value="MFS_trans_sf"/>
</dbReference>
<accession>A0A0C3DFB3</accession>
<dbReference type="GO" id="GO:0016020">
    <property type="term" value="C:membrane"/>
    <property type="evidence" value="ECO:0007669"/>
    <property type="project" value="UniProtKB-SubCell"/>
</dbReference>
<dbReference type="HOGENOM" id="CLU_001265_1_1_1"/>
<name>A0A0C3DFB3_9AGAM</name>
<reference evidence="6" key="2">
    <citation type="submission" date="2015-01" db="EMBL/GenBank/DDBJ databases">
        <title>Evolutionary Origins and Diversification of the Mycorrhizal Mutualists.</title>
        <authorList>
            <consortium name="DOE Joint Genome Institute"/>
            <consortium name="Mycorrhizal Genomics Consortium"/>
            <person name="Kohler A."/>
            <person name="Kuo A."/>
            <person name="Nagy L.G."/>
            <person name="Floudas D."/>
            <person name="Copeland A."/>
            <person name="Barry K.W."/>
            <person name="Cichocki N."/>
            <person name="Veneault-Fourrey C."/>
            <person name="LaButti K."/>
            <person name="Lindquist E.A."/>
            <person name="Lipzen A."/>
            <person name="Lundell T."/>
            <person name="Morin E."/>
            <person name="Murat C."/>
            <person name="Riley R."/>
            <person name="Ohm R."/>
            <person name="Sun H."/>
            <person name="Tunlid A."/>
            <person name="Henrissat B."/>
            <person name="Grigoriev I.V."/>
            <person name="Hibbett D.S."/>
            <person name="Martin F."/>
        </authorList>
    </citation>
    <scope>NUCLEOTIDE SEQUENCE [LARGE SCALE GENOMIC DNA]</scope>
    <source>
        <strain evidence="6">Foug A</strain>
    </source>
</reference>
<feature type="transmembrane region" description="Helical" evidence="3">
    <location>
        <begin position="263"/>
        <end position="285"/>
    </location>
</feature>
<feature type="transmembrane region" description="Helical" evidence="3">
    <location>
        <begin position="130"/>
        <end position="147"/>
    </location>
</feature>
<feature type="domain" description="Major facilitator superfamily (MFS) profile" evidence="4">
    <location>
        <begin position="262"/>
        <end position="425"/>
    </location>
</feature>
<protein>
    <recommendedName>
        <fullName evidence="4">Major facilitator superfamily (MFS) profile domain-containing protein</fullName>
    </recommendedName>
</protein>
<proteinExistence type="inferred from homology"/>
<dbReference type="PROSITE" id="PS50850">
    <property type="entry name" value="MFS"/>
    <property type="match status" value="1"/>
</dbReference>
<keyword evidence="6" id="KW-1185">Reference proteome</keyword>
<feature type="transmembrane region" description="Helical" evidence="3">
    <location>
        <begin position="219"/>
        <end position="239"/>
    </location>
</feature>
<feature type="transmembrane region" description="Helical" evidence="3">
    <location>
        <begin position="58"/>
        <end position="78"/>
    </location>
</feature>
<evidence type="ECO:0000256" key="1">
    <source>
        <dbReference type="ARBA" id="ARBA00004141"/>
    </source>
</evidence>
<dbReference type="PANTHER" id="PTHR11360:SF234">
    <property type="entry name" value="MFS-TYPE TRANSPORTER DBAD-RELATED"/>
    <property type="match status" value="1"/>
</dbReference>
<dbReference type="EMBL" id="KN822147">
    <property type="protein sequence ID" value="KIM54776.1"/>
    <property type="molecule type" value="Genomic_DNA"/>
</dbReference>
<feature type="transmembrane region" description="Helical" evidence="3">
    <location>
        <begin position="98"/>
        <end position="118"/>
    </location>
</feature>
<dbReference type="OrthoDB" id="6509908at2759"/>
<feature type="transmembrane region" description="Helical" evidence="3">
    <location>
        <begin position="153"/>
        <end position="174"/>
    </location>
</feature>
<dbReference type="PANTHER" id="PTHR11360">
    <property type="entry name" value="MONOCARBOXYLATE TRANSPORTER"/>
    <property type="match status" value="1"/>
</dbReference>
<dbReference type="InterPro" id="IPR050327">
    <property type="entry name" value="Proton-linked_MCT"/>
</dbReference>